<dbReference type="Pfam" id="PF13041">
    <property type="entry name" value="PPR_2"/>
    <property type="match status" value="2"/>
</dbReference>
<dbReference type="OMA" id="DRKFYYD"/>
<dbReference type="Pfam" id="PF01535">
    <property type="entry name" value="PPR"/>
    <property type="match status" value="3"/>
</dbReference>
<evidence type="ECO:0000256" key="2">
    <source>
        <dbReference type="ARBA" id="ARBA00022737"/>
    </source>
</evidence>
<dbReference type="KEGG" id="nnu:104598234"/>
<dbReference type="FunFam" id="1.25.40.10:FF:000910">
    <property type="entry name" value="Pentatricopeptide repeat-containing protein At5g14080"/>
    <property type="match status" value="1"/>
</dbReference>
<dbReference type="STRING" id="4432.A0A1U7ZXH4"/>
<dbReference type="GO" id="GO:0003729">
    <property type="term" value="F:mRNA binding"/>
    <property type="evidence" value="ECO:0000318"/>
    <property type="project" value="GO_Central"/>
</dbReference>
<gene>
    <name evidence="5" type="primary">LOC104598234</name>
</gene>
<proteinExistence type="inferred from homology"/>
<keyword evidence="4" id="KW-1185">Reference proteome</keyword>
<dbReference type="InterPro" id="IPR011990">
    <property type="entry name" value="TPR-like_helical_dom_sf"/>
</dbReference>
<dbReference type="PANTHER" id="PTHR47938">
    <property type="entry name" value="RESPIRATORY COMPLEX I CHAPERONE (CIA84), PUTATIVE (AFU_ORTHOLOGUE AFUA_2G06020)-RELATED"/>
    <property type="match status" value="1"/>
</dbReference>
<comment type="similarity">
    <text evidence="1">Belongs to the PPR family. P subfamily.</text>
</comment>
<dbReference type="GeneID" id="104598234"/>
<evidence type="ECO:0000313" key="5">
    <source>
        <dbReference type="RefSeq" id="XP_010258484.1"/>
    </source>
</evidence>
<dbReference type="eggNOG" id="KOG4197">
    <property type="taxonomic scope" value="Eukaryota"/>
</dbReference>
<evidence type="ECO:0000256" key="1">
    <source>
        <dbReference type="ARBA" id="ARBA00007626"/>
    </source>
</evidence>
<accession>A0A1U7ZXH4</accession>
<dbReference type="RefSeq" id="XP_010258484.1">
    <property type="nucleotide sequence ID" value="XM_010260182.2"/>
</dbReference>
<dbReference type="PANTHER" id="PTHR47938:SF9">
    <property type="entry name" value="OS10G0422300 PROTEIN"/>
    <property type="match status" value="1"/>
</dbReference>
<dbReference type="FunCoup" id="A0A1U7ZXH4">
    <property type="interactions" value="122"/>
</dbReference>
<sequence>MLLRLKLNLVSSLPPTVHALRFQYFLFSYFSIEPPSLAPHLHKICNIVSNGIGSLDDLEASLDKLAVPISSGLVTQIIDSCKKEAPSRRLFRFFSWSQKNLRCNLEDEAFNHAIRVVAEKRDLIAMNLLISELRKECRKMDTETFSLVAETFVKLGREDEALGLFKNLEKFKCTRDKVTVNSIVNALCAKGHARKAEGVVWHHKSKIIGIESCIYKNLLHGWCIHGNVKEARRILINMRLLGVLPDLFCYNTLLRCLCERNLKFNPSALVPEASNLMMEMRSNGVPPNSISFNILLSCLGRTRRVKEAHRILYSMKKSGCPPDWMSYYLVVRVLYLTGRFGRGNLIVDEMIEEGLMPEPRLYYDLIGVLCGVERVNHALNLFERMKKNSVGDYGPVYDLLIPKLCSLGEFEKGRQLWDEALEKGVILQCSSNVLDPSITKVVKQTNKMREVNLNDLKEYKPPKSVKGTMKKNMEKNKKNASGT</sequence>
<evidence type="ECO:0000313" key="4">
    <source>
        <dbReference type="Proteomes" id="UP000189703"/>
    </source>
</evidence>
<feature type="region of interest" description="Disordered" evidence="3">
    <location>
        <begin position="459"/>
        <end position="483"/>
    </location>
</feature>
<organism evidence="4 5">
    <name type="scientific">Nelumbo nucifera</name>
    <name type="common">Sacred lotus</name>
    <dbReference type="NCBI Taxonomy" id="4432"/>
    <lineage>
        <taxon>Eukaryota</taxon>
        <taxon>Viridiplantae</taxon>
        <taxon>Streptophyta</taxon>
        <taxon>Embryophyta</taxon>
        <taxon>Tracheophyta</taxon>
        <taxon>Spermatophyta</taxon>
        <taxon>Magnoliopsida</taxon>
        <taxon>Proteales</taxon>
        <taxon>Nelumbonaceae</taxon>
        <taxon>Nelumbo</taxon>
    </lineage>
</organism>
<dbReference type="Proteomes" id="UP000189703">
    <property type="component" value="Unplaced"/>
</dbReference>
<dbReference type="AlphaFoldDB" id="A0A1U7ZXH4"/>
<dbReference type="PROSITE" id="PS51375">
    <property type="entry name" value="PPR"/>
    <property type="match status" value="3"/>
</dbReference>
<name>A0A1U7ZXH4_NELNU</name>
<dbReference type="OrthoDB" id="1585145at2759"/>
<dbReference type="Gene3D" id="1.25.40.10">
    <property type="entry name" value="Tetratricopeptide repeat domain"/>
    <property type="match status" value="2"/>
</dbReference>
<keyword evidence="2" id="KW-0677">Repeat</keyword>
<reference evidence="5" key="1">
    <citation type="submission" date="2025-08" db="UniProtKB">
        <authorList>
            <consortium name="RefSeq"/>
        </authorList>
    </citation>
    <scope>IDENTIFICATION</scope>
</reference>
<dbReference type="InterPro" id="IPR002885">
    <property type="entry name" value="PPR_rpt"/>
</dbReference>
<dbReference type="NCBIfam" id="TIGR00756">
    <property type="entry name" value="PPR"/>
    <property type="match status" value="1"/>
</dbReference>
<evidence type="ECO:0000256" key="3">
    <source>
        <dbReference type="SAM" id="MobiDB-lite"/>
    </source>
</evidence>
<protein>
    <submittedName>
        <fullName evidence="5">Pentatricopeptide repeat-containing protein At5g61370, mitochondrial</fullName>
    </submittedName>
</protein>